<evidence type="ECO:0000259" key="1">
    <source>
        <dbReference type="Pfam" id="PF08553"/>
    </source>
</evidence>
<sequence length="581" mass="66925">MVFNIFQRLFSKKSKITGDIWIDDKPHLRNTEMEHIEGTIRFNKSNESLLLSHISDLTISYEPKIRLDFSYTEDSIIKIYSFFPLTKNPEKELQIFYDTIAPLVNLTKYIFKKGDIIYSIFNTSVCGFEEVESSVEVKIIQEGETYFLRIENSKETIHFEEITTETQFYMDQKNKIFVWSINKDGIFQTFAITFPDNISFLEFLSKYSSCTYKNPESEYEKMEIENYKEESEELSQYSEIEFEDEFREESCEVSFEKEEKNSLLVVGNSGHAFVSRGASIGVFNVEGGDLKFKTNIKNVMKNDMSKMVGFDNGKSLLISDDSEKDKIHKLDLECGKIAETWEIGRDMSDYFESNKLSNDGTLVGVSSQALFRIDPRVKEKIVSEKVYKTNNQFSCGMSTRDGEVAVASRKGDLRLYDKIDRRAKSLLPGFGDEIRGIDVTSNGKYIICTCKTYLMLIEVEGKFKTPIGKDKPIPKKLQLKPEHLAYINEEVSFTPAKFSTDKAEESIVTSTGHYVITWNLEDVIKGRVYSYRIKKYGDKIVADNFGFGEDESIIVALPDDIKLAHKTAMKKPESFLRYKKQ</sequence>
<dbReference type="PANTHER" id="PTHR31913:SF0">
    <property type="entry name" value="VACUOLAR IMPORT AND DEGRADATION PROTEIN 27"/>
    <property type="match status" value="1"/>
</dbReference>
<dbReference type="Pfam" id="PF08553">
    <property type="entry name" value="VID27"/>
    <property type="match status" value="1"/>
</dbReference>
<dbReference type="InterPro" id="IPR013863">
    <property type="entry name" value="VID27_C"/>
</dbReference>
<reference evidence="2 3" key="1">
    <citation type="submission" date="2019-01" db="EMBL/GenBank/DDBJ databases">
        <title>Genomes sequencing and comparative genomics of infectious freshwater microsporidia, Cucumispora dikerogammari and Thelohania contejeani.</title>
        <authorList>
            <person name="Cormier A."/>
            <person name="Giraud I."/>
            <person name="Wattier R."/>
            <person name="Teixeira M."/>
            <person name="Grandjean F."/>
            <person name="Rigaud T."/>
            <person name="Cordaux R."/>
        </authorList>
    </citation>
    <scope>NUCLEOTIDE SEQUENCE [LARGE SCALE GENOMIC DNA]</scope>
    <source>
        <strain evidence="2">T1</strain>
        <tissue evidence="2">Spores</tissue>
    </source>
</reference>
<keyword evidence="3" id="KW-1185">Reference proteome</keyword>
<gene>
    <name evidence="2" type="primary">vid27</name>
    <name evidence="2" type="ORF">TCON_2180</name>
</gene>
<dbReference type="Proteomes" id="UP001516464">
    <property type="component" value="Unassembled WGS sequence"/>
</dbReference>
<dbReference type="PANTHER" id="PTHR31913">
    <property type="entry name" value="VACUOLAR IMPORT AND DEGRADATION PROTEIN 27"/>
    <property type="match status" value="1"/>
</dbReference>
<evidence type="ECO:0000313" key="3">
    <source>
        <dbReference type="Proteomes" id="UP001516464"/>
    </source>
</evidence>
<accession>A0ABQ7HWW4</accession>
<dbReference type="InterPro" id="IPR011044">
    <property type="entry name" value="Quino_amine_DH_bsu"/>
</dbReference>
<dbReference type="SUPFAM" id="SSF50969">
    <property type="entry name" value="YVTN repeat-like/Quinoprotein amine dehydrogenase"/>
    <property type="match status" value="1"/>
</dbReference>
<name>A0ABQ7HWW4_9MICR</name>
<proteinExistence type="predicted"/>
<evidence type="ECO:0000313" key="2">
    <source>
        <dbReference type="EMBL" id="KAF7682598.1"/>
    </source>
</evidence>
<protein>
    <submittedName>
        <fullName evidence="2">Vacuolar import and degradation protein 27</fullName>
    </submittedName>
</protein>
<comment type="caution">
    <text evidence="2">The sequence shown here is derived from an EMBL/GenBank/DDBJ whole genome shotgun (WGS) entry which is preliminary data.</text>
</comment>
<organism evidence="2 3">
    <name type="scientific">Astathelohania contejeani</name>
    <dbReference type="NCBI Taxonomy" id="164912"/>
    <lineage>
        <taxon>Eukaryota</taxon>
        <taxon>Fungi</taxon>
        <taxon>Fungi incertae sedis</taxon>
        <taxon>Microsporidia</taxon>
        <taxon>Astathelohaniidae</taxon>
        <taxon>Astathelohania</taxon>
    </lineage>
</organism>
<dbReference type="InterPro" id="IPR040458">
    <property type="entry name" value="Vid27"/>
</dbReference>
<feature type="domain" description="Vacuolar import/degradation Vid27 C-terminal" evidence="1">
    <location>
        <begin position="260"/>
        <end position="573"/>
    </location>
</feature>
<dbReference type="EMBL" id="SBIQ01000215">
    <property type="protein sequence ID" value="KAF7682598.1"/>
    <property type="molecule type" value="Genomic_DNA"/>
</dbReference>